<organism evidence="1">
    <name type="scientific">human gut metagenome</name>
    <dbReference type="NCBI Taxonomy" id="408170"/>
    <lineage>
        <taxon>unclassified sequences</taxon>
        <taxon>metagenomes</taxon>
        <taxon>organismal metagenomes</taxon>
    </lineage>
</organism>
<name>W1WLY9_9ZZZZ</name>
<dbReference type="EMBL" id="AZMM01018772">
    <property type="protein sequence ID" value="ETJ17449.1"/>
    <property type="molecule type" value="Genomic_DNA"/>
</dbReference>
<dbReference type="AlphaFoldDB" id="W1WLY9"/>
<evidence type="ECO:0000313" key="1">
    <source>
        <dbReference type="EMBL" id="ETJ17449.1"/>
    </source>
</evidence>
<accession>W1WLY9</accession>
<protein>
    <submittedName>
        <fullName evidence="1">Uncharacterized protein</fullName>
    </submittedName>
</protein>
<sequence>MHNTVDVDNREDFKISGDSSYAEVQDPIGNSYNQKGNYIGLEGVWSGRANVKEDHDVLEKNLYTIRRTSFIENKMNIVIVFTAIDYPGEHKWRSIYNIHPTARCIKTGDKAVIESENMNFVVDSLDGDPFVKLTSVFSTKYNQLCNNDKLVSNSSFIDRGIKIEAFYEKDTVKIKPLYVHQNGKSEQAEKDKMIGFEVKSLNSDEEFSIFYCAFDTFKGDKIYYSEKGQGVFGKLTVFNKDNKRIKLL</sequence>
<proteinExistence type="predicted"/>
<gene>
    <name evidence="1" type="ORF">Q604_UNBC18772G0001</name>
</gene>
<reference evidence="1" key="1">
    <citation type="submission" date="2013-12" db="EMBL/GenBank/DDBJ databases">
        <title>A Varibaculum cambriense genome reconstructed from a premature infant gut community with otherwise low bacterial novelty that shifts toward anaerobic metabolism during the third week of life.</title>
        <authorList>
            <person name="Brown C.T."/>
            <person name="Sharon I."/>
            <person name="Thomas B.C."/>
            <person name="Castelle C.J."/>
            <person name="Morowitz M.J."/>
            <person name="Banfield J.F."/>
        </authorList>
    </citation>
    <scope>NUCLEOTIDE SEQUENCE</scope>
</reference>
<comment type="caution">
    <text evidence="1">The sequence shown here is derived from an EMBL/GenBank/DDBJ whole genome shotgun (WGS) entry which is preliminary data.</text>
</comment>